<evidence type="ECO:0000313" key="7">
    <source>
        <dbReference type="EMBL" id="TXE15530.1"/>
    </source>
</evidence>
<protein>
    <submittedName>
        <fullName evidence="7">RNA polymerase sigma factor</fullName>
    </submittedName>
</protein>
<dbReference type="GO" id="GO:0003677">
    <property type="term" value="F:DNA binding"/>
    <property type="evidence" value="ECO:0007669"/>
    <property type="project" value="InterPro"/>
</dbReference>
<reference evidence="7 8" key="1">
    <citation type="submission" date="2019-08" db="EMBL/GenBank/DDBJ databases">
        <title>Genome of Psychroserpens burtonensis ACAM 167.</title>
        <authorList>
            <person name="Bowman J.P."/>
        </authorList>
    </citation>
    <scope>NUCLEOTIDE SEQUENCE [LARGE SCALE GENOMIC DNA]</scope>
    <source>
        <strain evidence="7 8">ACAM 167</strain>
    </source>
</reference>
<dbReference type="GO" id="GO:0016987">
    <property type="term" value="F:sigma factor activity"/>
    <property type="evidence" value="ECO:0007669"/>
    <property type="project" value="UniProtKB-KW"/>
</dbReference>
<dbReference type="InterPro" id="IPR013325">
    <property type="entry name" value="RNA_pol_sigma_r2"/>
</dbReference>
<keyword evidence="4" id="KW-0804">Transcription</keyword>
<proteinExistence type="inferred from homology"/>
<dbReference type="InterPro" id="IPR039425">
    <property type="entry name" value="RNA_pol_sigma-70-like"/>
</dbReference>
<sequence length="182" mass="21563">MSKDHNILIKRCKAGDEKAMLQIYDLYCDAMYHVACRYLNKEDAKDSMQESFIKAFSKLDSFSPDFTFGSWLKRIVINQCIDHLKKKRLEFMETDVINLPMEEDANDWMFSSEISKQDIFDAIEKLPTKHQTVVKLYLIDGYDHEEISSILDIPIKTSRTHLRRGRLQLRKLLKIQYNEARY</sequence>
<dbReference type="Pfam" id="PF08281">
    <property type="entry name" value="Sigma70_r4_2"/>
    <property type="match status" value="1"/>
</dbReference>
<dbReference type="Gene3D" id="1.10.1740.10">
    <property type="match status" value="1"/>
</dbReference>
<keyword evidence="8" id="KW-1185">Reference proteome</keyword>
<dbReference type="GO" id="GO:0006352">
    <property type="term" value="P:DNA-templated transcription initiation"/>
    <property type="evidence" value="ECO:0007669"/>
    <property type="project" value="InterPro"/>
</dbReference>
<dbReference type="AlphaFoldDB" id="A0A5C7B3H5"/>
<comment type="caution">
    <text evidence="7">The sequence shown here is derived from an EMBL/GenBank/DDBJ whole genome shotgun (WGS) entry which is preliminary data.</text>
</comment>
<evidence type="ECO:0000256" key="4">
    <source>
        <dbReference type="ARBA" id="ARBA00023163"/>
    </source>
</evidence>
<comment type="similarity">
    <text evidence="1">Belongs to the sigma-70 factor family. ECF subfamily.</text>
</comment>
<dbReference type="RefSeq" id="WP_147232071.1">
    <property type="nucleotide sequence ID" value="NZ_VOSB01000030.1"/>
</dbReference>
<feature type="domain" description="RNA polymerase sigma-70 region 2" evidence="5">
    <location>
        <begin position="24"/>
        <end position="88"/>
    </location>
</feature>
<keyword evidence="2" id="KW-0805">Transcription regulation</keyword>
<dbReference type="InterPro" id="IPR007627">
    <property type="entry name" value="RNA_pol_sigma70_r2"/>
</dbReference>
<evidence type="ECO:0000259" key="6">
    <source>
        <dbReference type="Pfam" id="PF08281"/>
    </source>
</evidence>
<dbReference type="NCBIfam" id="TIGR02937">
    <property type="entry name" value="sigma70-ECF"/>
    <property type="match status" value="1"/>
</dbReference>
<dbReference type="SUPFAM" id="SSF88659">
    <property type="entry name" value="Sigma3 and sigma4 domains of RNA polymerase sigma factors"/>
    <property type="match status" value="1"/>
</dbReference>
<dbReference type="Proteomes" id="UP000321938">
    <property type="component" value="Unassembled WGS sequence"/>
</dbReference>
<evidence type="ECO:0000259" key="5">
    <source>
        <dbReference type="Pfam" id="PF04542"/>
    </source>
</evidence>
<feature type="domain" description="RNA polymerase sigma factor 70 region 4 type 2" evidence="6">
    <location>
        <begin position="118"/>
        <end position="169"/>
    </location>
</feature>
<dbReference type="CDD" id="cd06171">
    <property type="entry name" value="Sigma70_r4"/>
    <property type="match status" value="1"/>
</dbReference>
<evidence type="ECO:0000256" key="2">
    <source>
        <dbReference type="ARBA" id="ARBA00023015"/>
    </source>
</evidence>
<dbReference type="InterPro" id="IPR036388">
    <property type="entry name" value="WH-like_DNA-bd_sf"/>
</dbReference>
<accession>A0A5C7B3H5</accession>
<gene>
    <name evidence="7" type="ORF">ES692_16235</name>
</gene>
<evidence type="ECO:0000256" key="1">
    <source>
        <dbReference type="ARBA" id="ARBA00010641"/>
    </source>
</evidence>
<evidence type="ECO:0000256" key="3">
    <source>
        <dbReference type="ARBA" id="ARBA00023082"/>
    </source>
</evidence>
<dbReference type="PANTHER" id="PTHR43133:SF60">
    <property type="entry name" value="RNA POLYMERASE SIGMA FACTOR SIGV"/>
    <property type="match status" value="1"/>
</dbReference>
<dbReference type="InterPro" id="IPR013324">
    <property type="entry name" value="RNA_pol_sigma_r3/r4-like"/>
</dbReference>
<dbReference type="EMBL" id="VOSB01000030">
    <property type="protein sequence ID" value="TXE15530.1"/>
    <property type="molecule type" value="Genomic_DNA"/>
</dbReference>
<dbReference type="Pfam" id="PF04542">
    <property type="entry name" value="Sigma70_r2"/>
    <property type="match status" value="1"/>
</dbReference>
<dbReference type="InterPro" id="IPR014284">
    <property type="entry name" value="RNA_pol_sigma-70_dom"/>
</dbReference>
<dbReference type="Gene3D" id="1.10.10.10">
    <property type="entry name" value="Winged helix-like DNA-binding domain superfamily/Winged helix DNA-binding domain"/>
    <property type="match status" value="1"/>
</dbReference>
<evidence type="ECO:0000313" key="8">
    <source>
        <dbReference type="Proteomes" id="UP000321938"/>
    </source>
</evidence>
<dbReference type="STRING" id="1123037.GCA_000425305_03294"/>
<keyword evidence="3" id="KW-0731">Sigma factor</keyword>
<name>A0A5C7B3H5_9FLAO</name>
<organism evidence="7 8">
    <name type="scientific">Psychroserpens burtonensis</name>
    <dbReference type="NCBI Taxonomy" id="49278"/>
    <lineage>
        <taxon>Bacteria</taxon>
        <taxon>Pseudomonadati</taxon>
        <taxon>Bacteroidota</taxon>
        <taxon>Flavobacteriia</taxon>
        <taxon>Flavobacteriales</taxon>
        <taxon>Flavobacteriaceae</taxon>
        <taxon>Psychroserpens</taxon>
    </lineage>
</organism>
<dbReference type="SUPFAM" id="SSF88946">
    <property type="entry name" value="Sigma2 domain of RNA polymerase sigma factors"/>
    <property type="match status" value="1"/>
</dbReference>
<dbReference type="InterPro" id="IPR013249">
    <property type="entry name" value="RNA_pol_sigma70_r4_t2"/>
</dbReference>
<dbReference type="OrthoDB" id="1160671at2"/>
<dbReference type="PANTHER" id="PTHR43133">
    <property type="entry name" value="RNA POLYMERASE ECF-TYPE SIGMA FACTO"/>
    <property type="match status" value="1"/>
</dbReference>